<feature type="transmembrane region" description="Helical" evidence="1">
    <location>
        <begin position="169"/>
        <end position="186"/>
    </location>
</feature>
<proteinExistence type="predicted"/>
<dbReference type="Pfam" id="PF19830">
    <property type="entry name" value="DUF6311"/>
    <property type="match status" value="1"/>
</dbReference>
<evidence type="ECO:0000256" key="1">
    <source>
        <dbReference type="SAM" id="Phobius"/>
    </source>
</evidence>
<keyword evidence="1" id="KW-0472">Membrane</keyword>
<dbReference type="Proteomes" id="UP000553706">
    <property type="component" value="Unassembled WGS sequence"/>
</dbReference>
<keyword evidence="1" id="KW-1133">Transmembrane helix</keyword>
<feature type="transmembrane region" description="Helical" evidence="1">
    <location>
        <begin position="399"/>
        <end position="415"/>
    </location>
</feature>
<evidence type="ECO:0000259" key="2">
    <source>
        <dbReference type="Pfam" id="PF19830"/>
    </source>
</evidence>
<accession>A0A840VEQ6</accession>
<feature type="transmembrane region" description="Helical" evidence="1">
    <location>
        <begin position="144"/>
        <end position="162"/>
    </location>
</feature>
<name>A0A840VEQ6_9PROT</name>
<evidence type="ECO:0000313" key="4">
    <source>
        <dbReference type="Proteomes" id="UP000553706"/>
    </source>
</evidence>
<evidence type="ECO:0000313" key="3">
    <source>
        <dbReference type="EMBL" id="MBB5374318.1"/>
    </source>
</evidence>
<feature type="transmembrane region" description="Helical" evidence="1">
    <location>
        <begin position="366"/>
        <end position="387"/>
    </location>
</feature>
<dbReference type="AlphaFoldDB" id="A0A840VEQ6"/>
<gene>
    <name evidence="3" type="ORF">HNP71_002590</name>
</gene>
<feature type="domain" description="DUF6311" evidence="2">
    <location>
        <begin position="56"/>
        <end position="387"/>
    </location>
</feature>
<reference evidence="3 4" key="1">
    <citation type="submission" date="2020-08" db="EMBL/GenBank/DDBJ databases">
        <title>Genomic Encyclopedia of Type Strains, Phase IV (KMG-IV): sequencing the most valuable type-strain genomes for metagenomic binning, comparative biology and taxonomic classification.</title>
        <authorList>
            <person name="Goeker M."/>
        </authorList>
    </citation>
    <scope>NUCLEOTIDE SEQUENCE [LARGE SCALE GENOMIC DNA]</scope>
    <source>
        <strain evidence="3 4">DSM 27026</strain>
    </source>
</reference>
<feature type="transmembrane region" description="Helical" evidence="1">
    <location>
        <begin position="297"/>
        <end position="314"/>
    </location>
</feature>
<dbReference type="InterPro" id="IPR046278">
    <property type="entry name" value="DUF6311"/>
</dbReference>
<keyword evidence="4" id="KW-1185">Reference proteome</keyword>
<feature type="transmembrane region" description="Helical" evidence="1">
    <location>
        <begin position="265"/>
        <end position="285"/>
    </location>
</feature>
<feature type="transmembrane region" description="Helical" evidence="1">
    <location>
        <begin position="222"/>
        <end position="245"/>
    </location>
</feature>
<organism evidence="3 4">
    <name type="scientific">Acidocella aromatica</name>
    <dbReference type="NCBI Taxonomy" id="1303579"/>
    <lineage>
        <taxon>Bacteria</taxon>
        <taxon>Pseudomonadati</taxon>
        <taxon>Pseudomonadota</taxon>
        <taxon>Alphaproteobacteria</taxon>
        <taxon>Acetobacterales</taxon>
        <taxon>Acidocellaceae</taxon>
        <taxon>Acidocella</taxon>
    </lineage>
</organism>
<comment type="caution">
    <text evidence="3">The sequence shown here is derived from an EMBL/GenBank/DDBJ whole genome shotgun (WGS) entry which is preliminary data.</text>
</comment>
<protein>
    <recommendedName>
        <fullName evidence="2">DUF6311 domain-containing protein</fullName>
    </recommendedName>
</protein>
<feature type="transmembrane region" description="Helical" evidence="1">
    <location>
        <begin position="6"/>
        <end position="30"/>
    </location>
</feature>
<dbReference type="EMBL" id="JACHFJ010000015">
    <property type="protein sequence ID" value="MBB5374318.1"/>
    <property type="molecule type" value="Genomic_DNA"/>
</dbReference>
<feature type="transmembrane region" description="Helical" evidence="1">
    <location>
        <begin position="320"/>
        <end position="345"/>
    </location>
</feature>
<feature type="transmembrane region" description="Helical" evidence="1">
    <location>
        <begin position="78"/>
        <end position="99"/>
    </location>
</feature>
<dbReference type="RefSeq" id="WP_221246896.1">
    <property type="nucleotide sequence ID" value="NZ_JACHFJ010000015.1"/>
</dbReference>
<sequence length="659" mass="72529">MLIVTFPLFIYAIFSLIFFGRTGSLTHWYLGVGRDPLSVIWFLHWWPFAISHGLNPFISNYVWFPHGDNMTWRTSVPFAALLSFPITVLGGAVLSYNLLSLMAPVLSAWTAFLLVRYLTRDWAAALVGGYLFGFSSYESGQLQGHLNLDLTFLIPLAILLCVRRIRRQMGRTGFVIGLAVIFLVQLGLSSEILATLVFLGVITWAIFLACAPKADRLGLWRLAIDIVFAGMVMTILAVPFLFYLVEGLSEVPPIINSATTYSADPLNYLIPTGVAYLGRTVFAAVASQFTGNTAEQGAYLGLPLIFLMMLYFRAHITLPYVKALLITVIVLAVLSLGPWLHVAGVQTQMPLPWRLGEKLPLIRSALPTRFTMYVSLISAIVAGLYLATPSVGRGPSRRFALAGLACLFIVPNARMHTWTRWPEQPFFTPQNTKQALGTKANVIILPFADEGEGMAWQLDEGMQFSQSGGYTGFAPYSEQAFPILSEFLTGVPGPDFGNDLAAFCETHHVDDILIGPGTQPQLVAAIAAQGWLQHMDHGVDVVKVPLPSALNYYYLEGDYWPSSAQQNWMGRQVRIVTHGTPVELTITGKGRPLSVPVQITVTTPSSQVVYTVGQATMQVLYIPADTIVTLTANQTFVPNRIIYNGDKRELSVLLSIKKG</sequence>
<keyword evidence="1" id="KW-0812">Transmembrane</keyword>
<feature type="transmembrane region" description="Helical" evidence="1">
    <location>
        <begin position="37"/>
        <end position="58"/>
    </location>
</feature>